<dbReference type="SUPFAM" id="SSF46785">
    <property type="entry name" value="Winged helix' DNA-binding domain"/>
    <property type="match status" value="1"/>
</dbReference>
<dbReference type="InterPro" id="IPR011991">
    <property type="entry name" value="ArsR-like_HTH"/>
</dbReference>
<proteinExistence type="predicted"/>
<keyword evidence="2" id="KW-0238">DNA-binding</keyword>
<dbReference type="PANTHER" id="PTHR33154">
    <property type="entry name" value="TRANSCRIPTIONAL REGULATOR, ARSR FAMILY"/>
    <property type="match status" value="1"/>
</dbReference>
<dbReference type="GO" id="GO:0003700">
    <property type="term" value="F:DNA-binding transcription factor activity"/>
    <property type="evidence" value="ECO:0007669"/>
    <property type="project" value="InterPro"/>
</dbReference>
<dbReference type="EMBL" id="JACHJQ010000004">
    <property type="protein sequence ID" value="MBB4907729.1"/>
    <property type="molecule type" value="Genomic_DNA"/>
</dbReference>
<evidence type="ECO:0000256" key="3">
    <source>
        <dbReference type="ARBA" id="ARBA00023163"/>
    </source>
</evidence>
<accession>A0A7W7Q6Q2</accession>
<dbReference type="InterPro" id="IPR036388">
    <property type="entry name" value="WH-like_DNA-bd_sf"/>
</dbReference>
<feature type="domain" description="HTH arsR-type" evidence="4">
    <location>
        <begin position="1"/>
        <end position="99"/>
    </location>
</feature>
<dbReference type="PANTHER" id="PTHR33154:SF32">
    <property type="entry name" value="TRANSCRIPTIONAL REGULATORY PROTEIN"/>
    <property type="match status" value="1"/>
</dbReference>
<organism evidence="5 6">
    <name type="scientific">Actinophytocola algeriensis</name>
    <dbReference type="NCBI Taxonomy" id="1768010"/>
    <lineage>
        <taxon>Bacteria</taxon>
        <taxon>Bacillati</taxon>
        <taxon>Actinomycetota</taxon>
        <taxon>Actinomycetes</taxon>
        <taxon>Pseudonocardiales</taxon>
        <taxon>Pseudonocardiaceae</taxon>
    </lineage>
</organism>
<keyword evidence="1" id="KW-0805">Transcription regulation</keyword>
<dbReference type="GO" id="GO:0003677">
    <property type="term" value="F:DNA binding"/>
    <property type="evidence" value="ECO:0007669"/>
    <property type="project" value="UniProtKB-KW"/>
</dbReference>
<evidence type="ECO:0000256" key="2">
    <source>
        <dbReference type="ARBA" id="ARBA00023125"/>
    </source>
</evidence>
<name>A0A7W7Q6Q2_9PSEU</name>
<dbReference type="Gene3D" id="1.10.10.10">
    <property type="entry name" value="Winged helix-like DNA-binding domain superfamily/Winged helix DNA-binding domain"/>
    <property type="match status" value="1"/>
</dbReference>
<sequence>MMRVDVLKALASERRLQILEWLKEPARHFPPQVDGDLERDGVCALFIAEKLGMSQPSAGEHLKVLAAAGLVEGTRIKQWVFYRRNERRIAEAVQDLADL</sequence>
<keyword evidence="6" id="KW-1185">Reference proteome</keyword>
<evidence type="ECO:0000256" key="1">
    <source>
        <dbReference type="ARBA" id="ARBA00023015"/>
    </source>
</evidence>
<dbReference type="InterPro" id="IPR001845">
    <property type="entry name" value="HTH_ArsR_DNA-bd_dom"/>
</dbReference>
<evidence type="ECO:0000313" key="5">
    <source>
        <dbReference type="EMBL" id="MBB4907729.1"/>
    </source>
</evidence>
<protein>
    <submittedName>
        <fullName evidence="5">ArsR family transcriptional regulator</fullName>
    </submittedName>
</protein>
<evidence type="ECO:0000259" key="4">
    <source>
        <dbReference type="PROSITE" id="PS50987"/>
    </source>
</evidence>
<dbReference type="InterPro" id="IPR051081">
    <property type="entry name" value="HTH_MetalResp_TranReg"/>
</dbReference>
<evidence type="ECO:0000313" key="6">
    <source>
        <dbReference type="Proteomes" id="UP000520767"/>
    </source>
</evidence>
<dbReference type="CDD" id="cd00090">
    <property type="entry name" value="HTH_ARSR"/>
    <property type="match status" value="1"/>
</dbReference>
<dbReference type="InterPro" id="IPR036390">
    <property type="entry name" value="WH_DNA-bd_sf"/>
</dbReference>
<comment type="caution">
    <text evidence="5">The sequence shown here is derived from an EMBL/GenBank/DDBJ whole genome shotgun (WGS) entry which is preliminary data.</text>
</comment>
<dbReference type="SMART" id="SM00418">
    <property type="entry name" value="HTH_ARSR"/>
    <property type="match status" value="1"/>
</dbReference>
<dbReference type="AlphaFoldDB" id="A0A7W7Q6Q2"/>
<dbReference type="Pfam" id="PF01022">
    <property type="entry name" value="HTH_5"/>
    <property type="match status" value="1"/>
</dbReference>
<reference evidence="5 6" key="1">
    <citation type="submission" date="2020-08" db="EMBL/GenBank/DDBJ databases">
        <title>Genomic Encyclopedia of Type Strains, Phase III (KMG-III): the genomes of soil and plant-associated and newly described type strains.</title>
        <authorList>
            <person name="Whitman W."/>
        </authorList>
    </citation>
    <scope>NUCLEOTIDE SEQUENCE [LARGE SCALE GENOMIC DNA]</scope>
    <source>
        <strain evidence="5 6">CECT 8960</strain>
    </source>
</reference>
<gene>
    <name evidence="5" type="ORF">FHR82_003971</name>
</gene>
<dbReference type="Proteomes" id="UP000520767">
    <property type="component" value="Unassembled WGS sequence"/>
</dbReference>
<keyword evidence="3" id="KW-0804">Transcription</keyword>
<dbReference type="PROSITE" id="PS50987">
    <property type="entry name" value="HTH_ARSR_2"/>
    <property type="match status" value="1"/>
</dbReference>